<dbReference type="EC" id="3.5.4.28" evidence="4"/>
<feature type="binding site" evidence="4">
    <location>
        <position position="68"/>
    </location>
    <ligand>
        <name>Zn(2+)</name>
        <dbReference type="ChEBI" id="CHEBI:29105"/>
    </ligand>
</feature>
<keyword evidence="1 4" id="KW-0479">Metal-binding</keyword>
<dbReference type="InterPro" id="IPR032466">
    <property type="entry name" value="Metal_Hydrolase"/>
</dbReference>
<dbReference type="SUPFAM" id="SSF51338">
    <property type="entry name" value="Composite domain of metallo-dependent hydrolases"/>
    <property type="match status" value="1"/>
</dbReference>
<dbReference type="RefSeq" id="WP_013705627.1">
    <property type="nucleotide sequence ID" value="NC_015388.1"/>
</dbReference>
<comment type="catalytic activity">
    <reaction evidence="4">
        <text>S-methyl-5'-thioadenosine + H2O + H(+) = S-methyl-5'-thioinosine + NH4(+)</text>
        <dbReference type="Rhea" id="RHEA:25025"/>
        <dbReference type="ChEBI" id="CHEBI:15377"/>
        <dbReference type="ChEBI" id="CHEBI:15378"/>
        <dbReference type="ChEBI" id="CHEBI:17509"/>
        <dbReference type="ChEBI" id="CHEBI:28938"/>
        <dbReference type="ChEBI" id="CHEBI:48595"/>
        <dbReference type="EC" id="3.5.4.31"/>
    </reaction>
</comment>
<evidence type="ECO:0000256" key="3">
    <source>
        <dbReference type="ARBA" id="ARBA00022833"/>
    </source>
</evidence>
<dbReference type="SUPFAM" id="SSF51556">
    <property type="entry name" value="Metallo-dependent hydrolases"/>
    <property type="match status" value="1"/>
</dbReference>
<comment type="caution">
    <text evidence="4">Lacks conserved residue(s) required for the propagation of feature annotation.</text>
</comment>
<dbReference type="Gene3D" id="2.30.40.10">
    <property type="entry name" value="Urease, subunit C, domain 1"/>
    <property type="match status" value="1"/>
</dbReference>
<dbReference type="OrthoDB" id="9807210at2"/>
<evidence type="ECO:0000256" key="2">
    <source>
        <dbReference type="ARBA" id="ARBA00022801"/>
    </source>
</evidence>
<comment type="cofactor">
    <cofactor evidence="4">
        <name>Zn(2+)</name>
        <dbReference type="ChEBI" id="CHEBI:29105"/>
    </cofactor>
    <text evidence="4">Binds 1 zinc ion per subunit.</text>
</comment>
<dbReference type="InterPro" id="IPR050287">
    <property type="entry name" value="MTA/SAH_deaminase"/>
</dbReference>
<sequence>MPFDHLIHQALLLTMEPRSRPLAHGFVAIQGTEIVAVGQAEDRENLPPARQYWDMNGDLVMPGLINNHCHAAMTLFRGLADDLPLDEWLQQHIFPAEARWVDYEFVYTGTLLAAAELIRGGVTAVADAYFWETAARQAFAESGLRGVAAQGVIDFPAPGVPNPTDNIRVAQEFIDSGSASSPPLITSTLFCHSPYTCSAPTLKQAKDLTRQRGLSFFIHLAETRWEEAQIRRQTGLSPVAYLDSLGILDEMTVAAHAVWVDPADQEILARRGVKICHCPECNLKLASGVAPIPDLLARGLVIGLGTDGAASNNNLNIFGEMNLAAKLHKAIRLDPTVMSAREVVELATSKGAQVLDLGEITGTLTPGKCADLIVVNLHQPHLTPLYDPYSHLVYAAAASDVQHVMVHGRWLMLDRRLLTLDWPTIKRKALALAERINSTAARFPA</sequence>
<evidence type="ECO:0000256" key="4">
    <source>
        <dbReference type="HAMAP-Rule" id="MF_01281"/>
    </source>
</evidence>
<evidence type="ECO:0000256" key="1">
    <source>
        <dbReference type="ARBA" id="ARBA00022723"/>
    </source>
</evidence>
<dbReference type="EC" id="3.5.4.31" evidence="4"/>
<feature type="binding site" evidence="4">
    <location>
        <position position="307"/>
    </location>
    <ligand>
        <name>Zn(2+)</name>
        <dbReference type="ChEBI" id="CHEBI:29105"/>
    </ligand>
</feature>
<reference evidence="7" key="2">
    <citation type="submission" date="2011-03" db="EMBL/GenBank/DDBJ databases">
        <title>The complete genome of Desulfobacca acetoxidans DSM 11109.</title>
        <authorList>
            <consortium name="US DOE Joint Genome Institute (JGI-PGF)"/>
            <person name="Lucas S."/>
            <person name="Copeland A."/>
            <person name="Lapidus A."/>
            <person name="Bruce D."/>
            <person name="Goodwin L."/>
            <person name="Pitluck S."/>
            <person name="Peters L."/>
            <person name="Kyrpides N."/>
            <person name="Mavromatis K."/>
            <person name="Ivanova N."/>
            <person name="Ovchinnikova G."/>
            <person name="Teshima H."/>
            <person name="Detter J.C."/>
            <person name="Han C."/>
            <person name="Land M."/>
            <person name="Hauser L."/>
            <person name="Markowitz V."/>
            <person name="Cheng J.-F."/>
            <person name="Hugenholtz P."/>
            <person name="Woyke T."/>
            <person name="Wu D."/>
            <person name="Spring S."/>
            <person name="Schueler E."/>
            <person name="Brambilla E."/>
            <person name="Klenk H.-P."/>
            <person name="Eisen J.A."/>
        </authorList>
    </citation>
    <scope>NUCLEOTIDE SEQUENCE [LARGE SCALE GENOMIC DNA]</scope>
    <source>
        <strain evidence="7">ATCC 700848 / DSM 11109 / ASRB2</strain>
    </source>
</reference>
<dbReference type="STRING" id="880072.Desac_0631"/>
<dbReference type="EMBL" id="CP002629">
    <property type="protein sequence ID" value="AEB08514.1"/>
    <property type="molecule type" value="Genomic_DNA"/>
</dbReference>
<dbReference type="HAMAP" id="MF_01281">
    <property type="entry name" value="MTA_SAH_deamin"/>
    <property type="match status" value="1"/>
</dbReference>
<protein>
    <recommendedName>
        <fullName evidence="4">5-methylthioadenosine/S-adenosylhomocysteine deaminase</fullName>
        <shortName evidence="4">MTA/SAH deaminase</shortName>
        <ecNumber evidence="4">3.5.4.28</ecNumber>
        <ecNumber evidence="4">3.5.4.31</ecNumber>
    </recommendedName>
</protein>
<feature type="binding site" evidence="4">
    <location>
        <position position="222"/>
    </location>
    <ligand>
        <name>substrate</name>
    </ligand>
</feature>
<dbReference type="HOGENOM" id="CLU_012358_2_1_7"/>
<dbReference type="KEGG" id="dao:Desac_0631"/>
<evidence type="ECO:0000259" key="5">
    <source>
        <dbReference type="Pfam" id="PF01979"/>
    </source>
</evidence>
<proteinExistence type="inferred from homology"/>
<dbReference type="InterPro" id="IPR023512">
    <property type="entry name" value="Deaminase_MtaD/DadD"/>
</dbReference>
<name>F2NGA1_DESAR</name>
<reference evidence="6 7" key="1">
    <citation type="journal article" date="2011" name="Stand. Genomic Sci.">
        <title>Complete genome sequence of the acetate-degrading sulfate reducer Desulfobacca acetoxidans type strain (ASRB2).</title>
        <authorList>
            <person name="Goker M."/>
            <person name="Teshima H."/>
            <person name="Lapidus A."/>
            <person name="Nolan M."/>
            <person name="Lucas S."/>
            <person name="Hammon N."/>
            <person name="Deshpande S."/>
            <person name="Cheng J.F."/>
            <person name="Tapia R."/>
            <person name="Han C."/>
            <person name="Goodwin L."/>
            <person name="Pitluck S."/>
            <person name="Huntemann M."/>
            <person name="Liolios K."/>
            <person name="Ivanova N."/>
            <person name="Pagani I."/>
            <person name="Mavromatis K."/>
            <person name="Ovchinikova G."/>
            <person name="Pati A."/>
            <person name="Chen A."/>
            <person name="Palaniappan K."/>
            <person name="Land M."/>
            <person name="Hauser L."/>
            <person name="Brambilla E.M."/>
            <person name="Rohde M."/>
            <person name="Spring S."/>
            <person name="Detter J.C."/>
            <person name="Woyke T."/>
            <person name="Bristow J."/>
            <person name="Eisen J.A."/>
            <person name="Markowitz V."/>
            <person name="Hugenholtz P."/>
            <person name="Kyrpides N.C."/>
            <person name="Klenk H.P."/>
        </authorList>
    </citation>
    <scope>NUCLEOTIDE SEQUENCE [LARGE SCALE GENOMIC DNA]</scope>
    <source>
        <strain evidence="7">ATCC 700848 / DSM 11109 / ASRB2</strain>
    </source>
</reference>
<dbReference type="Gene3D" id="3.20.20.140">
    <property type="entry name" value="Metal-dependent hydrolases"/>
    <property type="match status" value="1"/>
</dbReference>
<dbReference type="InterPro" id="IPR006680">
    <property type="entry name" value="Amidohydro-rel"/>
</dbReference>
<dbReference type="PANTHER" id="PTHR43794">
    <property type="entry name" value="AMINOHYDROLASE SSNA-RELATED"/>
    <property type="match status" value="1"/>
</dbReference>
<keyword evidence="3 4" id="KW-0862">Zinc</keyword>
<dbReference type="PANTHER" id="PTHR43794:SF11">
    <property type="entry name" value="AMIDOHYDROLASE-RELATED DOMAIN-CONTAINING PROTEIN"/>
    <property type="match status" value="1"/>
</dbReference>
<evidence type="ECO:0000313" key="7">
    <source>
        <dbReference type="Proteomes" id="UP000000483"/>
    </source>
</evidence>
<comment type="similarity">
    <text evidence="4">Belongs to the metallo-dependent hydrolases superfamily. MTA/SAH deaminase family.</text>
</comment>
<dbReference type="CDD" id="cd01298">
    <property type="entry name" value="ATZ_TRZ_like"/>
    <property type="match status" value="1"/>
</dbReference>
<comment type="catalytic activity">
    <reaction evidence="4">
        <text>S-adenosyl-L-homocysteine + H2O + H(+) = S-inosyl-L-homocysteine + NH4(+)</text>
        <dbReference type="Rhea" id="RHEA:20716"/>
        <dbReference type="ChEBI" id="CHEBI:15377"/>
        <dbReference type="ChEBI" id="CHEBI:15378"/>
        <dbReference type="ChEBI" id="CHEBI:28938"/>
        <dbReference type="ChEBI" id="CHEBI:57856"/>
        <dbReference type="ChEBI" id="CHEBI:57985"/>
        <dbReference type="EC" id="3.5.4.28"/>
    </reaction>
</comment>
<evidence type="ECO:0000313" key="6">
    <source>
        <dbReference type="EMBL" id="AEB08514.1"/>
    </source>
</evidence>
<dbReference type="GO" id="GO:0046872">
    <property type="term" value="F:metal ion binding"/>
    <property type="evidence" value="ECO:0007669"/>
    <property type="project" value="UniProtKB-KW"/>
</dbReference>
<dbReference type="AlphaFoldDB" id="F2NGA1"/>
<feature type="binding site" evidence="4">
    <location>
        <position position="192"/>
    </location>
    <ligand>
        <name>substrate</name>
    </ligand>
</feature>
<dbReference type="GO" id="GO:0050270">
    <property type="term" value="F:S-adenosylhomocysteine deaminase activity"/>
    <property type="evidence" value="ECO:0007669"/>
    <property type="project" value="UniProtKB-UniRule"/>
</dbReference>
<feature type="binding site" evidence="4">
    <location>
        <position position="97"/>
    </location>
    <ligand>
        <name>substrate</name>
    </ligand>
</feature>
<feature type="domain" description="Amidohydrolase-related" evidence="5">
    <location>
        <begin position="59"/>
        <end position="410"/>
    </location>
</feature>
<dbReference type="InterPro" id="IPR011059">
    <property type="entry name" value="Metal-dep_hydrolase_composite"/>
</dbReference>
<dbReference type="FunFam" id="3.20.20.140:FF:000014">
    <property type="entry name" value="5-methylthioadenosine/S-adenosylhomocysteine deaminase"/>
    <property type="match status" value="1"/>
</dbReference>
<feature type="binding site" evidence="4">
    <location>
        <position position="70"/>
    </location>
    <ligand>
        <name>Zn(2+)</name>
        <dbReference type="ChEBI" id="CHEBI:29105"/>
    </ligand>
</feature>
<keyword evidence="7" id="KW-1185">Reference proteome</keyword>
<accession>F2NGA1</accession>
<dbReference type="Pfam" id="PF01979">
    <property type="entry name" value="Amidohydro_1"/>
    <property type="match status" value="1"/>
</dbReference>
<keyword evidence="2 4" id="KW-0378">Hydrolase</keyword>
<feature type="binding site" evidence="4">
    <location>
        <position position="219"/>
    </location>
    <ligand>
        <name>Zn(2+)</name>
        <dbReference type="ChEBI" id="CHEBI:29105"/>
    </ligand>
</feature>
<dbReference type="GO" id="GO:0090614">
    <property type="term" value="F:5'-methylthioadenosine deaminase activity"/>
    <property type="evidence" value="ECO:0007669"/>
    <property type="project" value="UniProtKB-UniRule"/>
</dbReference>
<dbReference type="eggNOG" id="COG0402">
    <property type="taxonomic scope" value="Bacteria"/>
</dbReference>
<comment type="function">
    <text evidence="4">Catalyzes the deamination of 5-methylthioadenosine and S-adenosyl-L-homocysteine into 5-methylthioinosine and S-inosyl-L-homocysteine, respectively. Is also able to deaminate adenosine.</text>
</comment>
<feature type="binding site" evidence="4">
    <location>
        <position position="307"/>
    </location>
    <ligand>
        <name>substrate</name>
    </ligand>
</feature>
<organism evidence="6 7">
    <name type="scientific">Desulfobacca acetoxidans (strain ATCC 700848 / DSM 11109 / ASRB2)</name>
    <dbReference type="NCBI Taxonomy" id="880072"/>
    <lineage>
        <taxon>Bacteria</taxon>
        <taxon>Pseudomonadati</taxon>
        <taxon>Thermodesulfobacteriota</taxon>
        <taxon>Desulfobaccia</taxon>
        <taxon>Desulfobaccales</taxon>
        <taxon>Desulfobaccaceae</taxon>
        <taxon>Desulfobacca</taxon>
    </lineage>
</organism>
<gene>
    <name evidence="4" type="primary">mtaD</name>
    <name evidence="6" type="ordered locus">Desac_0631</name>
</gene>
<dbReference type="Proteomes" id="UP000000483">
    <property type="component" value="Chromosome"/>
</dbReference>